<dbReference type="EMBL" id="CP031226">
    <property type="protein sequence ID" value="AXH60382.1"/>
    <property type="molecule type" value="Genomic_DNA"/>
</dbReference>
<organism evidence="1 2">
    <name type="scientific">Pseudomonas amygdali pv. lachrymans str. M301315</name>
    <dbReference type="NCBI Taxonomy" id="629260"/>
    <lineage>
        <taxon>Bacteria</taxon>
        <taxon>Pseudomonadati</taxon>
        <taxon>Pseudomonadota</taxon>
        <taxon>Gammaproteobacteria</taxon>
        <taxon>Pseudomonadales</taxon>
        <taxon>Pseudomonadaceae</taxon>
        <taxon>Pseudomonas</taxon>
        <taxon>Pseudomonas amygdali</taxon>
    </lineage>
</organism>
<keyword evidence="1" id="KW-0614">Plasmid</keyword>
<accession>A0AAD0VAK7</accession>
<dbReference type="AlphaFoldDB" id="A0AAD0VAK7"/>
<evidence type="ECO:0000313" key="2">
    <source>
        <dbReference type="Proteomes" id="UP000006426"/>
    </source>
</evidence>
<protein>
    <submittedName>
        <fullName evidence="1">Uncharacterized protein</fullName>
    </submittedName>
</protein>
<dbReference type="Proteomes" id="UP000006426">
    <property type="component" value="Plasmid pmppla107"/>
</dbReference>
<gene>
    <name evidence="1" type="ORF">PLA107_035005</name>
</gene>
<evidence type="ECO:0000313" key="1">
    <source>
        <dbReference type="EMBL" id="AXH60382.1"/>
    </source>
</evidence>
<name>A0AAD0VAK7_PSEAV</name>
<geneLocation type="plasmid" evidence="2">
    <name>pmppla107</name>
</geneLocation>
<sequence length="82" mass="9215">MQALSMSDIANAEKMRTFVAPLPYASELYDAYVKVGYAPLHALILSNWDASEAMRELAPNLPKNTLMEEKIQSILKLYQPAQ</sequence>
<proteinExistence type="predicted"/>
<reference evidence="1 2" key="1">
    <citation type="journal article" date="2011" name="PLoS Pathog.">
        <title>Dynamic evolution of pathogenicity revealed by sequencing and comparative genomics of 19 Pseudomonas syringae isolates.</title>
        <authorList>
            <person name="Baltrus D.A."/>
            <person name="Nishimura M.T."/>
            <person name="Romanchuk A."/>
            <person name="Chang J.H."/>
            <person name="Mukhtar M.S."/>
            <person name="Cherkis K."/>
            <person name="Roach J."/>
            <person name="Grant S.R."/>
            <person name="Jones C.D."/>
            <person name="Dangl J.L."/>
        </authorList>
    </citation>
    <scope>NUCLEOTIDE SEQUENCE [LARGE SCALE GENOMIC DNA]</scope>
    <source>
        <strain evidence="1 2">M301315</strain>
    </source>
</reference>